<dbReference type="OrthoDB" id="4726108at2"/>
<keyword evidence="3" id="KW-0804">Transcription</keyword>
<accession>F5XMW9</accession>
<dbReference type="Gene3D" id="1.10.357.10">
    <property type="entry name" value="Tetracycline Repressor, domain 2"/>
    <property type="match status" value="1"/>
</dbReference>
<dbReference type="PROSITE" id="PS50977">
    <property type="entry name" value="HTH_TETR_2"/>
    <property type="match status" value="1"/>
</dbReference>
<keyword evidence="7" id="KW-1185">Reference proteome</keyword>
<dbReference type="PANTHER" id="PTHR30055:SF234">
    <property type="entry name" value="HTH-TYPE TRANSCRIPTIONAL REGULATOR BETI"/>
    <property type="match status" value="1"/>
</dbReference>
<dbReference type="PRINTS" id="PR00455">
    <property type="entry name" value="HTHTETR"/>
</dbReference>
<organism evidence="6 7">
    <name type="scientific">Microlunatus phosphovorus (strain ATCC 700054 / DSM 10555 / JCM 9379 / NBRC 101784 / NCIMB 13414 / VKM Ac-1990 / NM-1)</name>
    <dbReference type="NCBI Taxonomy" id="1032480"/>
    <lineage>
        <taxon>Bacteria</taxon>
        <taxon>Bacillati</taxon>
        <taxon>Actinomycetota</taxon>
        <taxon>Actinomycetes</taxon>
        <taxon>Propionibacteriales</taxon>
        <taxon>Propionibacteriaceae</taxon>
        <taxon>Microlunatus</taxon>
    </lineage>
</organism>
<evidence type="ECO:0000256" key="4">
    <source>
        <dbReference type="PROSITE-ProRule" id="PRU00335"/>
    </source>
</evidence>
<feature type="domain" description="HTH tetR-type" evidence="5">
    <location>
        <begin position="17"/>
        <end position="77"/>
    </location>
</feature>
<protein>
    <submittedName>
        <fullName evidence="6">Putative TetR family transcriptional regulator</fullName>
    </submittedName>
</protein>
<dbReference type="KEGG" id="mph:MLP_10280"/>
<proteinExistence type="predicted"/>
<keyword evidence="2 4" id="KW-0238">DNA-binding</keyword>
<evidence type="ECO:0000256" key="3">
    <source>
        <dbReference type="ARBA" id="ARBA00023163"/>
    </source>
</evidence>
<dbReference type="RefSeq" id="WP_013861925.1">
    <property type="nucleotide sequence ID" value="NC_015635.1"/>
</dbReference>
<dbReference type="HOGENOM" id="CLU_107911_0_0_11"/>
<sequence length="215" mass="23230">MSTTRAYDSAKRAEAARLTRRRILDVARSQFLETGYHGTTISALARAARVSPQTIYNTFGGKAEVLKAVYDVLLAGDDEPIALNDRPEIARVRSQSSAPETLRAYASVARLLFGRVGPLLGVVLAEGAGSDTELADFLATIDRERRIGNAGVVKHLAERFGLAEGLTVEQLVDHVWTLTAPDNGDRLVRRCGWSLDAYEHWLAEGLIAGLGTLGG</sequence>
<dbReference type="GO" id="GO:0003700">
    <property type="term" value="F:DNA-binding transcription factor activity"/>
    <property type="evidence" value="ECO:0007669"/>
    <property type="project" value="TreeGrafter"/>
</dbReference>
<keyword evidence="1" id="KW-0805">Transcription regulation</keyword>
<evidence type="ECO:0000313" key="7">
    <source>
        <dbReference type="Proteomes" id="UP000007947"/>
    </source>
</evidence>
<evidence type="ECO:0000256" key="2">
    <source>
        <dbReference type="ARBA" id="ARBA00023125"/>
    </source>
</evidence>
<reference evidence="6 7" key="1">
    <citation type="submission" date="2011-05" db="EMBL/GenBank/DDBJ databases">
        <title>Whole genome sequence of Microlunatus phosphovorus NM-1.</title>
        <authorList>
            <person name="Hosoyama A."/>
            <person name="Sasaki K."/>
            <person name="Harada T."/>
            <person name="Igarashi R."/>
            <person name="Kawakoshi A."/>
            <person name="Sasagawa M."/>
            <person name="Fukada J."/>
            <person name="Nakamura S."/>
            <person name="Katano Y."/>
            <person name="Hanada S."/>
            <person name="Kamagata Y."/>
            <person name="Nakamura N."/>
            <person name="Yamazaki S."/>
            <person name="Fujita N."/>
        </authorList>
    </citation>
    <scope>NUCLEOTIDE SEQUENCE [LARGE SCALE GENOMIC DNA]</scope>
    <source>
        <strain evidence="7">ATCC 700054 / DSM 10555 / JCM 9379 / NBRC 101784 / NCIMB 13414 / VKM Ac-1990 / NM-1</strain>
    </source>
</reference>
<dbReference type="GO" id="GO:0000976">
    <property type="term" value="F:transcription cis-regulatory region binding"/>
    <property type="evidence" value="ECO:0007669"/>
    <property type="project" value="TreeGrafter"/>
</dbReference>
<dbReference type="Proteomes" id="UP000007947">
    <property type="component" value="Chromosome"/>
</dbReference>
<dbReference type="InterPro" id="IPR009057">
    <property type="entry name" value="Homeodomain-like_sf"/>
</dbReference>
<evidence type="ECO:0000313" key="6">
    <source>
        <dbReference type="EMBL" id="BAK34042.1"/>
    </source>
</evidence>
<gene>
    <name evidence="6" type="ordered locus">MLP_10280</name>
</gene>
<dbReference type="PANTHER" id="PTHR30055">
    <property type="entry name" value="HTH-TYPE TRANSCRIPTIONAL REGULATOR RUTR"/>
    <property type="match status" value="1"/>
</dbReference>
<dbReference type="SUPFAM" id="SSF46689">
    <property type="entry name" value="Homeodomain-like"/>
    <property type="match status" value="1"/>
</dbReference>
<evidence type="ECO:0000256" key="1">
    <source>
        <dbReference type="ARBA" id="ARBA00023015"/>
    </source>
</evidence>
<name>F5XMW9_MICPN</name>
<dbReference type="InterPro" id="IPR001647">
    <property type="entry name" value="HTH_TetR"/>
</dbReference>
<dbReference type="AlphaFoldDB" id="F5XMW9"/>
<dbReference type="EMBL" id="AP012204">
    <property type="protein sequence ID" value="BAK34042.1"/>
    <property type="molecule type" value="Genomic_DNA"/>
</dbReference>
<evidence type="ECO:0000259" key="5">
    <source>
        <dbReference type="PROSITE" id="PS50977"/>
    </source>
</evidence>
<dbReference type="STRING" id="1032480.MLP_10280"/>
<feature type="DNA-binding region" description="H-T-H motif" evidence="4">
    <location>
        <begin position="40"/>
        <end position="59"/>
    </location>
</feature>
<dbReference type="eggNOG" id="COG1309">
    <property type="taxonomic scope" value="Bacteria"/>
</dbReference>
<dbReference type="InterPro" id="IPR050109">
    <property type="entry name" value="HTH-type_TetR-like_transc_reg"/>
</dbReference>
<dbReference type="Pfam" id="PF00440">
    <property type="entry name" value="TetR_N"/>
    <property type="match status" value="1"/>
</dbReference>